<proteinExistence type="inferred from homology"/>
<dbReference type="GO" id="GO:0047980">
    <property type="term" value="F:hippurate hydrolase activity"/>
    <property type="evidence" value="ECO:0007669"/>
    <property type="project" value="UniProtKB-EC"/>
</dbReference>
<organism evidence="5 6">
    <name type="scientific">Phaeobacter porticola</name>
    <dbReference type="NCBI Taxonomy" id="1844006"/>
    <lineage>
        <taxon>Bacteria</taxon>
        <taxon>Pseudomonadati</taxon>
        <taxon>Pseudomonadota</taxon>
        <taxon>Alphaproteobacteria</taxon>
        <taxon>Rhodobacterales</taxon>
        <taxon>Roseobacteraceae</taxon>
        <taxon>Phaeobacter</taxon>
    </lineage>
</organism>
<accession>A0A1L3I5T2</accession>
<keyword evidence="2 5" id="KW-0378">Hydrolase</keyword>
<feature type="binding site" evidence="3">
    <location>
        <position position="141"/>
    </location>
    <ligand>
        <name>Mn(2+)</name>
        <dbReference type="ChEBI" id="CHEBI:29035"/>
        <label>2</label>
    </ligand>
</feature>
<evidence type="ECO:0000259" key="4">
    <source>
        <dbReference type="Pfam" id="PF07687"/>
    </source>
</evidence>
<dbReference type="EC" id="3.5.1.32" evidence="5"/>
<feature type="binding site" evidence="3">
    <location>
        <position position="167"/>
    </location>
    <ligand>
        <name>Mn(2+)</name>
        <dbReference type="ChEBI" id="CHEBI:29035"/>
        <label>2</label>
    </ligand>
</feature>
<dbReference type="Gene3D" id="3.30.70.360">
    <property type="match status" value="1"/>
</dbReference>
<dbReference type="STRING" id="1844006.PhaeoP97_01993"/>
<keyword evidence="3" id="KW-0464">Manganese</keyword>
<name>A0A1L3I5T2_9RHOB</name>
<dbReference type="InterPro" id="IPR017439">
    <property type="entry name" value="Amidohydrolase"/>
</dbReference>
<dbReference type="Proteomes" id="UP000183859">
    <property type="component" value="Chromosome"/>
</dbReference>
<feature type="binding site" evidence="3">
    <location>
        <position position="106"/>
    </location>
    <ligand>
        <name>Mn(2+)</name>
        <dbReference type="ChEBI" id="CHEBI:29035"/>
        <label>2</label>
    </ligand>
</feature>
<evidence type="ECO:0000256" key="2">
    <source>
        <dbReference type="ARBA" id="ARBA00022801"/>
    </source>
</evidence>
<dbReference type="FunFam" id="3.30.70.360:FF:000014">
    <property type="entry name" value="N-acyl-L-amino acid amidohydrolase"/>
    <property type="match status" value="1"/>
</dbReference>
<evidence type="ECO:0000313" key="6">
    <source>
        <dbReference type="Proteomes" id="UP000183859"/>
    </source>
</evidence>
<dbReference type="CDD" id="cd05666">
    <property type="entry name" value="M20_Acy1-like"/>
    <property type="match status" value="1"/>
</dbReference>
<protein>
    <submittedName>
        <fullName evidence="5">Hippurate hydrolase HipO</fullName>
        <ecNumber evidence="5">3.5.1.32</ecNumber>
    </submittedName>
</protein>
<feature type="domain" description="Peptidase M20 dimerisation" evidence="4">
    <location>
        <begin position="190"/>
        <end position="286"/>
    </location>
</feature>
<dbReference type="EMBL" id="CP016364">
    <property type="protein sequence ID" value="APG47401.1"/>
    <property type="molecule type" value="Genomic_DNA"/>
</dbReference>
<feature type="binding site" evidence="3">
    <location>
        <position position="108"/>
    </location>
    <ligand>
        <name>Mn(2+)</name>
        <dbReference type="ChEBI" id="CHEBI:29035"/>
        <label>2</label>
    </ligand>
</feature>
<keyword evidence="3" id="KW-0479">Metal-binding</keyword>
<dbReference type="OrthoDB" id="9777385at2"/>
<dbReference type="GO" id="GO:0046872">
    <property type="term" value="F:metal ion binding"/>
    <property type="evidence" value="ECO:0007669"/>
    <property type="project" value="UniProtKB-KW"/>
</dbReference>
<comment type="cofactor">
    <cofactor evidence="3">
        <name>Mn(2+)</name>
        <dbReference type="ChEBI" id="CHEBI:29035"/>
    </cofactor>
    <text evidence="3">The Mn(2+) ion enhances activity.</text>
</comment>
<sequence length="397" mass="42369">MPVVNRIADYADEMKTWRRHLHQIPELALDLPKTAAFVAERLREFGVDELHEGIATSGMVAIINGQGNDAGDGPTIGLRADMDALPIPEETGVDYVSGHAGNMHACGHDGHTTMLLGAAKYLAETRNFKGRVALIFQPAEEAIGGARIMVEEGIMERFNIGEVYALHNAPGLPVGAFATTPGPLMAAVDTFHINIQGVGGHGAMPHETRDPVMAACGMAQAIQTIVSRNHYALDDLVVSVTQIHTGTVDNVIPDTAYINGTVRTFDPRVQEMVMRRMKEIVAGQAASYGVEAELDYEVGYPATINDASKTGFAASVAGEVAGPENVEAEAGREMGAEDFSYMLQARPGAYLFLGQGDSAGLHHPKYDFNDEIAPIGASFFARLVERAQPAVNASNDG</sequence>
<dbReference type="SUPFAM" id="SSF53187">
    <property type="entry name" value="Zn-dependent exopeptidases"/>
    <property type="match status" value="1"/>
</dbReference>
<reference evidence="6" key="1">
    <citation type="submission" date="2016-07" db="EMBL/GenBank/DDBJ databases">
        <title>Phaeobacter portensis sp. nov., a tropodithietic acid producing bacterium isolated from a German harbor.</title>
        <authorList>
            <person name="Freese H.M."/>
            <person name="Bunk B."/>
            <person name="Breider S."/>
            <person name="Brinkhoff T."/>
        </authorList>
    </citation>
    <scope>NUCLEOTIDE SEQUENCE [LARGE SCALE GENOMIC DNA]</scope>
    <source>
        <strain evidence="6">P97</strain>
    </source>
</reference>
<evidence type="ECO:0000313" key="5">
    <source>
        <dbReference type="EMBL" id="APG47401.1"/>
    </source>
</evidence>
<dbReference type="KEGG" id="php:PhaeoP97_01993"/>
<dbReference type="PANTHER" id="PTHR11014:SF63">
    <property type="entry name" value="METALLOPEPTIDASE, PUTATIVE (AFU_ORTHOLOGUE AFUA_6G09600)-RELATED"/>
    <property type="match status" value="1"/>
</dbReference>
<keyword evidence="6" id="KW-1185">Reference proteome</keyword>
<dbReference type="NCBIfam" id="TIGR01891">
    <property type="entry name" value="amidohydrolases"/>
    <property type="match status" value="1"/>
</dbReference>
<feature type="binding site" evidence="3">
    <location>
        <position position="362"/>
    </location>
    <ligand>
        <name>Mn(2+)</name>
        <dbReference type="ChEBI" id="CHEBI:29035"/>
        <label>2</label>
    </ligand>
</feature>
<comment type="similarity">
    <text evidence="1">Belongs to the peptidase M20 family.</text>
</comment>
<dbReference type="Pfam" id="PF07687">
    <property type="entry name" value="M20_dimer"/>
    <property type="match status" value="1"/>
</dbReference>
<evidence type="ECO:0000256" key="3">
    <source>
        <dbReference type="PIRSR" id="PIRSR005962-1"/>
    </source>
</evidence>
<gene>
    <name evidence="5" type="primary">hipO</name>
    <name evidence="5" type="ORF">PhaeoP97_01993</name>
</gene>
<dbReference type="Gene3D" id="3.40.630.10">
    <property type="entry name" value="Zn peptidases"/>
    <property type="match status" value="1"/>
</dbReference>
<dbReference type="AlphaFoldDB" id="A0A1L3I5T2"/>
<dbReference type="InterPro" id="IPR011650">
    <property type="entry name" value="Peptidase_M20_dimer"/>
</dbReference>
<dbReference type="RefSeq" id="WP_072506400.1">
    <property type="nucleotide sequence ID" value="NZ_CP016364.1"/>
</dbReference>
<dbReference type="InterPro" id="IPR036264">
    <property type="entry name" value="Bact_exopeptidase_dim_dom"/>
</dbReference>
<dbReference type="InterPro" id="IPR002933">
    <property type="entry name" value="Peptidase_M20"/>
</dbReference>
<dbReference type="PANTHER" id="PTHR11014">
    <property type="entry name" value="PEPTIDASE M20 FAMILY MEMBER"/>
    <property type="match status" value="1"/>
</dbReference>
<dbReference type="PIRSF" id="PIRSF005962">
    <property type="entry name" value="Pept_M20D_amidohydro"/>
    <property type="match status" value="1"/>
</dbReference>
<evidence type="ECO:0000256" key="1">
    <source>
        <dbReference type="ARBA" id="ARBA00006153"/>
    </source>
</evidence>
<dbReference type="Pfam" id="PF01546">
    <property type="entry name" value="Peptidase_M20"/>
    <property type="match status" value="1"/>
</dbReference>
<dbReference type="SUPFAM" id="SSF55031">
    <property type="entry name" value="Bacterial exopeptidase dimerisation domain"/>
    <property type="match status" value="1"/>
</dbReference>